<keyword evidence="8" id="KW-1185">Reference proteome</keyword>
<dbReference type="Pfam" id="PF00293">
    <property type="entry name" value="NUDIX"/>
    <property type="match status" value="1"/>
</dbReference>
<keyword evidence="3 5" id="KW-0378">Hydrolase</keyword>
<dbReference type="EMBL" id="JBBEGL010000002">
    <property type="protein sequence ID" value="MEJ2886092.1"/>
    <property type="molecule type" value="Genomic_DNA"/>
</dbReference>
<accession>A0ABU8N135</accession>
<evidence type="ECO:0000256" key="2">
    <source>
        <dbReference type="ARBA" id="ARBA00005582"/>
    </source>
</evidence>
<name>A0ABU8N135_9PSEU</name>
<organism evidence="7 8">
    <name type="scientific">Actinomycetospora aeridis</name>
    <dbReference type="NCBI Taxonomy" id="3129231"/>
    <lineage>
        <taxon>Bacteria</taxon>
        <taxon>Bacillati</taxon>
        <taxon>Actinomycetota</taxon>
        <taxon>Actinomycetes</taxon>
        <taxon>Pseudonocardiales</taxon>
        <taxon>Pseudonocardiaceae</taxon>
        <taxon>Actinomycetospora</taxon>
    </lineage>
</organism>
<evidence type="ECO:0000259" key="6">
    <source>
        <dbReference type="PROSITE" id="PS51462"/>
    </source>
</evidence>
<evidence type="ECO:0000256" key="5">
    <source>
        <dbReference type="RuleBase" id="RU003476"/>
    </source>
</evidence>
<dbReference type="CDD" id="cd18876">
    <property type="entry name" value="NUDIX_Hydrolase"/>
    <property type="match status" value="1"/>
</dbReference>
<keyword evidence="4" id="KW-0460">Magnesium</keyword>
<dbReference type="PANTHER" id="PTHR43046">
    <property type="entry name" value="GDP-MANNOSE MANNOSYL HYDROLASE"/>
    <property type="match status" value="1"/>
</dbReference>
<dbReference type="InterPro" id="IPR015797">
    <property type="entry name" value="NUDIX_hydrolase-like_dom_sf"/>
</dbReference>
<sequence length="151" mass="16005">MELPPDLARPLVAAGAVFRDGAGRVLLVHPVYKPGWDVPGGMVETGESPAVACRREIAEELGLDRATGPLLSVDWTHGDGWDKLLFLFDGGTLGDDEHRIVLQAEELDRWAWVATGDLAEHLPPPLARRVGSTAAGAGPYLEHGLIPGCGG</sequence>
<comment type="caution">
    <text evidence="7">The sequence shown here is derived from an EMBL/GenBank/DDBJ whole genome shotgun (WGS) entry which is preliminary data.</text>
</comment>
<dbReference type="PROSITE" id="PS51462">
    <property type="entry name" value="NUDIX"/>
    <property type="match status" value="1"/>
</dbReference>
<dbReference type="Proteomes" id="UP001370100">
    <property type="component" value="Unassembled WGS sequence"/>
</dbReference>
<protein>
    <submittedName>
        <fullName evidence="7">NUDIX hydrolase</fullName>
        <ecNumber evidence="7">3.6.-.-</ecNumber>
    </submittedName>
</protein>
<gene>
    <name evidence="7" type="ORF">WCD41_06485</name>
</gene>
<evidence type="ECO:0000256" key="1">
    <source>
        <dbReference type="ARBA" id="ARBA00001946"/>
    </source>
</evidence>
<dbReference type="InterPro" id="IPR000086">
    <property type="entry name" value="NUDIX_hydrolase_dom"/>
</dbReference>
<dbReference type="SUPFAM" id="SSF55811">
    <property type="entry name" value="Nudix"/>
    <property type="match status" value="1"/>
</dbReference>
<dbReference type="EC" id="3.6.-.-" evidence="7"/>
<evidence type="ECO:0000313" key="7">
    <source>
        <dbReference type="EMBL" id="MEJ2886092.1"/>
    </source>
</evidence>
<dbReference type="RefSeq" id="WP_337712580.1">
    <property type="nucleotide sequence ID" value="NZ_JBBEGL010000002.1"/>
</dbReference>
<evidence type="ECO:0000313" key="8">
    <source>
        <dbReference type="Proteomes" id="UP001370100"/>
    </source>
</evidence>
<reference evidence="7 8" key="1">
    <citation type="submission" date="2024-03" db="EMBL/GenBank/DDBJ databases">
        <title>Actinomycetospora sp. OC33-EN06, a novel actinomycete isolated from wild orchid (Aerides multiflora).</title>
        <authorList>
            <person name="Suriyachadkun C."/>
        </authorList>
    </citation>
    <scope>NUCLEOTIDE SEQUENCE [LARGE SCALE GENOMIC DNA]</scope>
    <source>
        <strain evidence="7 8">OC33-EN06</strain>
    </source>
</reference>
<dbReference type="PROSITE" id="PS00893">
    <property type="entry name" value="NUDIX_BOX"/>
    <property type="match status" value="1"/>
</dbReference>
<dbReference type="InterPro" id="IPR020084">
    <property type="entry name" value="NUDIX_hydrolase_CS"/>
</dbReference>
<dbReference type="PANTHER" id="PTHR43046:SF12">
    <property type="entry name" value="GDP-MANNOSE MANNOSYL HYDROLASE"/>
    <property type="match status" value="1"/>
</dbReference>
<evidence type="ECO:0000256" key="3">
    <source>
        <dbReference type="ARBA" id="ARBA00022801"/>
    </source>
</evidence>
<comment type="similarity">
    <text evidence="2 5">Belongs to the Nudix hydrolase family.</text>
</comment>
<comment type="cofactor">
    <cofactor evidence="1">
        <name>Mg(2+)</name>
        <dbReference type="ChEBI" id="CHEBI:18420"/>
    </cofactor>
</comment>
<dbReference type="GO" id="GO:0016787">
    <property type="term" value="F:hydrolase activity"/>
    <property type="evidence" value="ECO:0007669"/>
    <property type="project" value="UniProtKB-KW"/>
</dbReference>
<evidence type="ECO:0000256" key="4">
    <source>
        <dbReference type="ARBA" id="ARBA00022842"/>
    </source>
</evidence>
<proteinExistence type="inferred from homology"/>
<dbReference type="PRINTS" id="PR00502">
    <property type="entry name" value="NUDIXFAMILY"/>
</dbReference>
<dbReference type="InterPro" id="IPR020476">
    <property type="entry name" value="Nudix_hydrolase"/>
</dbReference>
<dbReference type="Gene3D" id="3.90.79.10">
    <property type="entry name" value="Nucleoside Triphosphate Pyrophosphohydrolase"/>
    <property type="match status" value="1"/>
</dbReference>
<feature type="domain" description="Nudix hydrolase" evidence="6">
    <location>
        <begin position="8"/>
        <end position="136"/>
    </location>
</feature>